<protein>
    <submittedName>
        <fullName evidence="1">Uncharacterized protein</fullName>
    </submittedName>
</protein>
<proteinExistence type="predicted"/>
<accession>A0ABR2QHN7</accession>
<organism evidence="1 2">
    <name type="scientific">Hibiscus sabdariffa</name>
    <name type="common">roselle</name>
    <dbReference type="NCBI Taxonomy" id="183260"/>
    <lineage>
        <taxon>Eukaryota</taxon>
        <taxon>Viridiplantae</taxon>
        <taxon>Streptophyta</taxon>
        <taxon>Embryophyta</taxon>
        <taxon>Tracheophyta</taxon>
        <taxon>Spermatophyta</taxon>
        <taxon>Magnoliopsida</taxon>
        <taxon>eudicotyledons</taxon>
        <taxon>Gunneridae</taxon>
        <taxon>Pentapetalae</taxon>
        <taxon>rosids</taxon>
        <taxon>malvids</taxon>
        <taxon>Malvales</taxon>
        <taxon>Malvaceae</taxon>
        <taxon>Malvoideae</taxon>
        <taxon>Hibiscus</taxon>
    </lineage>
</organism>
<reference evidence="1 2" key="1">
    <citation type="journal article" date="2024" name="G3 (Bethesda)">
        <title>Genome assembly of Hibiscus sabdariffa L. provides insights into metabolisms of medicinal natural products.</title>
        <authorList>
            <person name="Kim T."/>
        </authorList>
    </citation>
    <scope>NUCLEOTIDE SEQUENCE [LARGE SCALE GENOMIC DNA]</scope>
    <source>
        <strain evidence="1">TK-2024</strain>
        <tissue evidence="1">Old leaves</tissue>
    </source>
</reference>
<evidence type="ECO:0000313" key="2">
    <source>
        <dbReference type="Proteomes" id="UP001396334"/>
    </source>
</evidence>
<keyword evidence="2" id="KW-1185">Reference proteome</keyword>
<name>A0ABR2QHN7_9ROSI</name>
<comment type="caution">
    <text evidence="1">The sequence shown here is derived from an EMBL/GenBank/DDBJ whole genome shotgun (WGS) entry which is preliminary data.</text>
</comment>
<evidence type="ECO:0000313" key="1">
    <source>
        <dbReference type="EMBL" id="KAK9000195.1"/>
    </source>
</evidence>
<gene>
    <name evidence="1" type="ORF">V6N11_080699</name>
</gene>
<dbReference type="Proteomes" id="UP001396334">
    <property type="component" value="Unassembled WGS sequence"/>
</dbReference>
<dbReference type="EMBL" id="JBBPBN010000037">
    <property type="protein sequence ID" value="KAK9000195.1"/>
    <property type="molecule type" value="Genomic_DNA"/>
</dbReference>
<sequence length="105" mass="11571">MKTERQKKFGPFLDLCVSSLRRGHANLLCIVPILSDVPEGTNSPGCLLTLNYSFSPFLVDVGYLVGSQLNRELACKKENGDAGDRTPCLSHAKRALYHLSYIPCT</sequence>